<dbReference type="GO" id="GO:0016435">
    <property type="term" value="F:rRNA (guanine) methyltransferase activity"/>
    <property type="evidence" value="ECO:0007669"/>
    <property type="project" value="InterPro"/>
</dbReference>
<organism evidence="3 4">
    <name type="scientific">Prymnesium parvum</name>
    <name type="common">Toxic golden alga</name>
    <dbReference type="NCBI Taxonomy" id="97485"/>
    <lineage>
        <taxon>Eukaryota</taxon>
        <taxon>Haptista</taxon>
        <taxon>Haptophyta</taxon>
        <taxon>Prymnesiophyceae</taxon>
        <taxon>Prymnesiales</taxon>
        <taxon>Prymnesiaceae</taxon>
        <taxon>Prymnesium</taxon>
    </lineage>
</organism>
<dbReference type="InterPro" id="IPR039769">
    <property type="entry name" value="Bud23-like"/>
</dbReference>
<dbReference type="EMBL" id="JBGBPQ010000001">
    <property type="protein sequence ID" value="KAL1529973.1"/>
    <property type="molecule type" value="Genomic_DNA"/>
</dbReference>
<dbReference type="CDD" id="cd02440">
    <property type="entry name" value="AdoMet_MTases"/>
    <property type="match status" value="1"/>
</dbReference>
<name>A0AB34K9P7_PRYPA</name>
<dbReference type="Proteomes" id="UP001515480">
    <property type="component" value="Unassembled WGS sequence"/>
</dbReference>
<dbReference type="Gene3D" id="3.40.50.150">
    <property type="entry name" value="Vaccinia Virus protein VP39"/>
    <property type="match status" value="1"/>
</dbReference>
<evidence type="ECO:0000313" key="4">
    <source>
        <dbReference type="Proteomes" id="UP001515480"/>
    </source>
</evidence>
<dbReference type="InterPro" id="IPR029063">
    <property type="entry name" value="SAM-dependent_MTases_sf"/>
</dbReference>
<proteinExistence type="predicted"/>
<dbReference type="AlphaFoldDB" id="A0AB34K9P7"/>
<evidence type="ECO:0000313" key="3">
    <source>
        <dbReference type="EMBL" id="KAL1529973.1"/>
    </source>
</evidence>
<sequence>MSSRPERRGAAQQFYSTAEAAKYDASARMAQTQRHLADRALHLLDLPPDRPALLLDCGCGTGYSGAPLARAGHTWLGVDVSEPMLRAARAARPTASLLAAVDLGRGLPFRKGSFDGAISISAVQWLCQPTREGLAPATRVRKFFVGLHAVLAPGARAVLQFYPEAPSDVEMLREAAGNAGFAGGLVVDYPWSERSKKLFLVLVKANAPPSMGGAPSVGAASRKAKPGANGRKGGMSRREGKQPRAHPAGERQRKRAKKGGGEQ</sequence>
<evidence type="ECO:0000259" key="2">
    <source>
        <dbReference type="Pfam" id="PF08241"/>
    </source>
</evidence>
<dbReference type="Pfam" id="PF08241">
    <property type="entry name" value="Methyltransf_11"/>
    <property type="match status" value="1"/>
</dbReference>
<accession>A0AB34K9P7</accession>
<protein>
    <recommendedName>
        <fullName evidence="2">Methyltransferase type 11 domain-containing protein</fullName>
    </recommendedName>
</protein>
<keyword evidence="4" id="KW-1185">Reference proteome</keyword>
<feature type="region of interest" description="Disordered" evidence="1">
    <location>
        <begin position="210"/>
        <end position="263"/>
    </location>
</feature>
<feature type="compositionally biased region" description="Basic and acidic residues" evidence="1">
    <location>
        <begin position="236"/>
        <end position="251"/>
    </location>
</feature>
<feature type="domain" description="Methyltransferase type 11" evidence="2">
    <location>
        <begin position="55"/>
        <end position="156"/>
    </location>
</feature>
<dbReference type="InterPro" id="IPR013216">
    <property type="entry name" value="Methyltransf_11"/>
</dbReference>
<reference evidence="3 4" key="1">
    <citation type="journal article" date="2024" name="Science">
        <title>Giant polyketide synthase enzymes in the biosynthesis of giant marine polyether toxins.</title>
        <authorList>
            <person name="Fallon T.R."/>
            <person name="Shende V.V."/>
            <person name="Wierzbicki I.H."/>
            <person name="Pendleton A.L."/>
            <person name="Watervoot N.F."/>
            <person name="Auber R.P."/>
            <person name="Gonzalez D.J."/>
            <person name="Wisecaver J.H."/>
            <person name="Moore B.S."/>
        </authorList>
    </citation>
    <scope>NUCLEOTIDE SEQUENCE [LARGE SCALE GENOMIC DNA]</scope>
    <source>
        <strain evidence="3 4">12B1</strain>
    </source>
</reference>
<comment type="caution">
    <text evidence="3">The sequence shown here is derived from an EMBL/GenBank/DDBJ whole genome shotgun (WGS) entry which is preliminary data.</text>
</comment>
<evidence type="ECO:0000256" key="1">
    <source>
        <dbReference type="SAM" id="MobiDB-lite"/>
    </source>
</evidence>
<feature type="compositionally biased region" description="Basic residues" evidence="1">
    <location>
        <begin position="252"/>
        <end position="263"/>
    </location>
</feature>
<dbReference type="GO" id="GO:0070476">
    <property type="term" value="P:rRNA (guanine-N7)-methylation"/>
    <property type="evidence" value="ECO:0007669"/>
    <property type="project" value="InterPro"/>
</dbReference>
<dbReference type="GO" id="GO:0005730">
    <property type="term" value="C:nucleolus"/>
    <property type="evidence" value="ECO:0007669"/>
    <property type="project" value="TreeGrafter"/>
</dbReference>
<dbReference type="PANTHER" id="PTHR12734">
    <property type="entry name" value="METHYLTRANSFERASE-RELATED"/>
    <property type="match status" value="1"/>
</dbReference>
<dbReference type="SUPFAM" id="SSF53335">
    <property type="entry name" value="S-adenosyl-L-methionine-dependent methyltransferases"/>
    <property type="match status" value="1"/>
</dbReference>
<gene>
    <name evidence="3" type="ORF">AB1Y20_000900</name>
</gene>
<dbReference type="PANTHER" id="PTHR12734:SF0">
    <property type="entry name" value="18S RRNA (GUANINE-N(7))-METHYLTRANSFERASE-RELATED"/>
    <property type="match status" value="1"/>
</dbReference>